<dbReference type="RefSeq" id="XP_015599940.1">
    <property type="nucleotide sequence ID" value="XM_015744454.2"/>
</dbReference>
<dbReference type="PROSITE" id="PS50017">
    <property type="entry name" value="DEATH_DOMAIN"/>
    <property type="match status" value="1"/>
</dbReference>
<dbReference type="InterPro" id="IPR000488">
    <property type="entry name" value="Death_dom"/>
</dbReference>
<dbReference type="Proteomes" id="UP000694920">
    <property type="component" value="Unplaced"/>
</dbReference>
<dbReference type="AlphaFoldDB" id="A0AAJ7C1V8"/>
<dbReference type="GO" id="GO:0035325">
    <property type="term" value="F:Toll-like receptor binding"/>
    <property type="evidence" value="ECO:0007669"/>
    <property type="project" value="TreeGrafter"/>
</dbReference>
<dbReference type="KEGG" id="ccin:107269958"/>
<dbReference type="CTD" id="4615"/>
<sequence length="434" mass="50290">MTDLKTTVPLVALSEQTKDLISTLLNPRKFLPCDDGLPRDWRGLAHLLGIGGEEIPAIASKPDPCSHILTIMQGKKKDWKIKDLQMILERLDRWDIIDDTEPLLEKDIQRYLERMENLSTVEQVEEDTDRQMLTIDDLYRYQQGLEKQFYDAFLLYADEDENFAIKMIEQLENKFNLKLCIKDRDLMGGVTFEHEAIMQLISERCNRLIVIVSPNFLKSAANKFFLNYAQAIGIDKRQRKVIPCLYQKCDIPPQLSYTFILDYNRVGLFDFWDRLRDSVRIPTATKNKSISHAIQINQSEMKKSFEDNFSTEVLSLEENCNKEKNMVESTVDALPAYECNETSKCNFQSTLKYQCVIKRKCKGLFGIKKKQYDKKVVRTPQICEPHINDTNSKSLPSLNHLSLSSLTLASIPDKKCKKNFVVHCKQKVQRLLAK</sequence>
<dbReference type="SUPFAM" id="SSF47986">
    <property type="entry name" value="DEATH domain"/>
    <property type="match status" value="1"/>
</dbReference>
<dbReference type="RefSeq" id="XP_015599921.1">
    <property type="nucleotide sequence ID" value="XM_015744435.2"/>
</dbReference>
<keyword evidence="6" id="KW-1185">Reference proteome</keyword>
<dbReference type="RefSeq" id="XP_024943557.1">
    <property type="nucleotide sequence ID" value="XM_025087789.1"/>
</dbReference>
<dbReference type="RefSeq" id="XP_015599932.1">
    <property type="nucleotide sequence ID" value="XM_015744446.2"/>
</dbReference>
<dbReference type="Pfam" id="PF00531">
    <property type="entry name" value="Death"/>
    <property type="match status" value="1"/>
</dbReference>
<evidence type="ECO:0000313" key="8">
    <source>
        <dbReference type="RefSeq" id="XP_015599932.1"/>
    </source>
</evidence>
<evidence type="ECO:0000256" key="1">
    <source>
        <dbReference type="ARBA" id="ARBA00004496"/>
    </source>
</evidence>
<evidence type="ECO:0000256" key="3">
    <source>
        <dbReference type="ARBA" id="ARBA00023198"/>
    </source>
</evidence>
<dbReference type="InterPro" id="IPR011029">
    <property type="entry name" value="DEATH-like_dom_sf"/>
</dbReference>
<dbReference type="InterPro" id="IPR000157">
    <property type="entry name" value="TIR_dom"/>
</dbReference>
<feature type="domain" description="TIR" evidence="5">
    <location>
        <begin position="148"/>
        <end position="279"/>
    </location>
</feature>
<dbReference type="GO" id="GO:0002755">
    <property type="term" value="P:MyD88-dependent toll-like receptor signaling pathway"/>
    <property type="evidence" value="ECO:0007669"/>
    <property type="project" value="InterPro"/>
</dbReference>
<dbReference type="GO" id="GO:0045087">
    <property type="term" value="P:innate immune response"/>
    <property type="evidence" value="ECO:0007669"/>
    <property type="project" value="TreeGrafter"/>
</dbReference>
<dbReference type="RefSeq" id="XP_015599949.1">
    <property type="nucleotide sequence ID" value="XM_015744463.2"/>
</dbReference>
<dbReference type="GO" id="GO:0005886">
    <property type="term" value="C:plasma membrane"/>
    <property type="evidence" value="ECO:0007669"/>
    <property type="project" value="TreeGrafter"/>
</dbReference>
<organism evidence="6 7">
    <name type="scientific">Cephus cinctus</name>
    <name type="common">Wheat stem sawfly</name>
    <dbReference type="NCBI Taxonomy" id="211228"/>
    <lineage>
        <taxon>Eukaryota</taxon>
        <taxon>Metazoa</taxon>
        <taxon>Ecdysozoa</taxon>
        <taxon>Arthropoda</taxon>
        <taxon>Hexapoda</taxon>
        <taxon>Insecta</taxon>
        <taxon>Pterygota</taxon>
        <taxon>Neoptera</taxon>
        <taxon>Endopterygota</taxon>
        <taxon>Hymenoptera</taxon>
        <taxon>Cephoidea</taxon>
        <taxon>Cephidae</taxon>
        <taxon>Cephus</taxon>
    </lineage>
</organism>
<dbReference type="GO" id="GO:0008063">
    <property type="term" value="P:Toll signaling pathway"/>
    <property type="evidence" value="ECO:0007669"/>
    <property type="project" value="TreeGrafter"/>
</dbReference>
<evidence type="ECO:0000313" key="11">
    <source>
        <dbReference type="RefSeq" id="XP_024943553.1"/>
    </source>
</evidence>
<keyword evidence="3" id="KW-0395">Inflammatory response</keyword>
<dbReference type="PROSITE" id="PS50104">
    <property type="entry name" value="TIR"/>
    <property type="match status" value="1"/>
</dbReference>
<feature type="domain" description="Death" evidence="4">
    <location>
        <begin position="40"/>
        <end position="104"/>
    </location>
</feature>
<proteinExistence type="predicted"/>
<dbReference type="InterPro" id="IPR035897">
    <property type="entry name" value="Toll_tir_struct_dom_sf"/>
</dbReference>
<dbReference type="PANTHER" id="PTHR15079">
    <property type="entry name" value="MYD88"/>
    <property type="match status" value="1"/>
</dbReference>
<name>A0AAJ7C1V8_CEPCN</name>
<evidence type="ECO:0000313" key="12">
    <source>
        <dbReference type="RefSeq" id="XP_024943557.1"/>
    </source>
</evidence>
<dbReference type="Pfam" id="PF01582">
    <property type="entry name" value="TIR"/>
    <property type="match status" value="1"/>
</dbReference>
<evidence type="ECO:0000259" key="5">
    <source>
        <dbReference type="PROSITE" id="PS50104"/>
    </source>
</evidence>
<evidence type="ECO:0000259" key="4">
    <source>
        <dbReference type="PROSITE" id="PS50017"/>
    </source>
</evidence>
<evidence type="ECO:0000313" key="6">
    <source>
        <dbReference type="Proteomes" id="UP000694920"/>
    </source>
</evidence>
<evidence type="ECO:0000256" key="2">
    <source>
        <dbReference type="ARBA" id="ARBA00022490"/>
    </source>
</evidence>
<dbReference type="Gene3D" id="1.10.533.10">
    <property type="entry name" value="Death Domain, Fas"/>
    <property type="match status" value="1"/>
</dbReference>
<comment type="subcellular location">
    <subcellularLocation>
        <location evidence="1">Cytoplasm</location>
    </subcellularLocation>
</comment>
<evidence type="ECO:0000313" key="7">
    <source>
        <dbReference type="RefSeq" id="XP_015599921.1"/>
    </source>
</evidence>
<dbReference type="SUPFAM" id="SSF52200">
    <property type="entry name" value="Toll/Interleukin receptor TIR domain"/>
    <property type="match status" value="1"/>
</dbReference>
<dbReference type="GO" id="GO:0050830">
    <property type="term" value="P:defense response to Gram-positive bacterium"/>
    <property type="evidence" value="ECO:0007669"/>
    <property type="project" value="TreeGrafter"/>
</dbReference>
<dbReference type="GO" id="GO:0043123">
    <property type="term" value="P:positive regulation of canonical NF-kappaB signal transduction"/>
    <property type="evidence" value="ECO:0007669"/>
    <property type="project" value="InterPro"/>
</dbReference>
<dbReference type="GO" id="GO:0034142">
    <property type="term" value="P:toll-like receptor 4 signaling pathway"/>
    <property type="evidence" value="ECO:0007669"/>
    <property type="project" value="TreeGrafter"/>
</dbReference>
<gene>
    <name evidence="7 8 9 10 11 12" type="primary">LOC107269958</name>
</gene>
<evidence type="ECO:0000313" key="9">
    <source>
        <dbReference type="RefSeq" id="XP_015599940.1"/>
    </source>
</evidence>
<dbReference type="PANTHER" id="PTHR15079:SF3">
    <property type="entry name" value="MYELOID DIFFERENTIATION PRIMARY RESPONSE PROTEIN MYD88"/>
    <property type="match status" value="1"/>
</dbReference>
<dbReference type="InterPro" id="IPR017281">
    <property type="entry name" value="Myelin_different_resp_MyD88"/>
</dbReference>
<accession>A0AAJ7C1V8</accession>
<dbReference type="SMART" id="SM00255">
    <property type="entry name" value="TIR"/>
    <property type="match status" value="1"/>
</dbReference>
<keyword evidence="2" id="KW-0963">Cytoplasm</keyword>
<dbReference type="GO" id="GO:0005737">
    <property type="term" value="C:cytoplasm"/>
    <property type="evidence" value="ECO:0007669"/>
    <property type="project" value="UniProtKB-SubCell"/>
</dbReference>
<dbReference type="GO" id="GO:0070976">
    <property type="term" value="F:TIR domain binding"/>
    <property type="evidence" value="ECO:0007669"/>
    <property type="project" value="InterPro"/>
</dbReference>
<dbReference type="RefSeq" id="XP_024943553.1">
    <property type="nucleotide sequence ID" value="XM_025087785.1"/>
</dbReference>
<evidence type="ECO:0000313" key="10">
    <source>
        <dbReference type="RefSeq" id="XP_015599949.1"/>
    </source>
</evidence>
<reference evidence="7 8" key="1">
    <citation type="submission" date="2025-04" db="UniProtKB">
        <authorList>
            <consortium name="RefSeq"/>
        </authorList>
    </citation>
    <scope>IDENTIFICATION</scope>
</reference>
<dbReference type="Gene3D" id="3.40.50.10140">
    <property type="entry name" value="Toll/interleukin-1 receptor homology (TIR) domain"/>
    <property type="match status" value="1"/>
</dbReference>
<protein>
    <submittedName>
        <fullName evidence="7 8">Myeloid differentiation primary response protein MyD88</fullName>
    </submittedName>
</protein>
<dbReference type="GeneID" id="107269958"/>